<dbReference type="KEGG" id="wna:KA717_11935"/>
<dbReference type="EMBL" id="CP073041">
    <property type="protein sequence ID" value="UXE63287.1"/>
    <property type="molecule type" value="Genomic_DNA"/>
</dbReference>
<evidence type="ECO:0000313" key="2">
    <source>
        <dbReference type="EMBL" id="UXE63287.1"/>
    </source>
</evidence>
<feature type="domain" description="Group II intron maturase-specific" evidence="1">
    <location>
        <begin position="10"/>
        <end position="76"/>
    </location>
</feature>
<dbReference type="Pfam" id="PF08388">
    <property type="entry name" value="GIIM"/>
    <property type="match status" value="1"/>
</dbReference>
<organism evidence="2">
    <name type="scientific">Woronichinia naegeliana WA131</name>
    <dbReference type="NCBI Taxonomy" id="2824559"/>
    <lineage>
        <taxon>Bacteria</taxon>
        <taxon>Bacillati</taxon>
        <taxon>Cyanobacteriota</taxon>
        <taxon>Cyanophyceae</taxon>
        <taxon>Synechococcales</taxon>
        <taxon>Coelosphaeriaceae</taxon>
        <taxon>Woronichinia</taxon>
    </lineage>
</organism>
<dbReference type="Proteomes" id="UP001065613">
    <property type="component" value="Chromosome"/>
</dbReference>
<evidence type="ECO:0000259" key="1">
    <source>
        <dbReference type="Pfam" id="PF08388"/>
    </source>
</evidence>
<gene>
    <name evidence="2" type="ORF">KA717_11935</name>
</gene>
<proteinExistence type="predicted"/>
<accession>A0A977L0I2</accession>
<dbReference type="InterPro" id="IPR013597">
    <property type="entry name" value="Mat_intron_G2"/>
</dbReference>
<protein>
    <recommendedName>
        <fullName evidence="1">Group II intron maturase-specific domain-containing protein</fullName>
    </recommendedName>
</protein>
<dbReference type="AlphaFoldDB" id="A0A977L0I2"/>
<name>A0A977L0I2_9CYAN</name>
<sequence length="143" mass="17365">MKPSKESITQLLRKVKHIVRKSRHLSWETLINKLNPLLRGWWNFYKFCGNRSLSDSRVRKTLLHIIRKWFLRKRGKTVKDFVKFYKTEGQKLVSTGNCPTRKWIKVQGEKSYFDGDLNYWTKREKPFYNSIYSKKLTQQKFQC</sequence>
<reference evidence="2" key="1">
    <citation type="submission" date="2021-04" db="EMBL/GenBank/DDBJ databases">
        <title>Genome sequence of Woronichinia naegeliana from Washington state freshwater lake bloom.</title>
        <authorList>
            <person name="Dreher T.W."/>
        </authorList>
    </citation>
    <scope>NUCLEOTIDE SEQUENCE</scope>
    <source>
        <strain evidence="2">WA131</strain>
    </source>
</reference>